<comment type="subcellular location">
    <subcellularLocation>
        <location evidence="1">Cell membrane</location>
        <topology evidence="1">Peripheral membrane protein</topology>
        <orientation evidence="1">Cytoplasmic side</orientation>
    </subcellularLocation>
</comment>
<dbReference type="HAMAP" id="MF_00386">
    <property type="entry name" value="UPF0161_YidD"/>
    <property type="match status" value="1"/>
</dbReference>
<dbReference type="SMART" id="SM01234">
    <property type="entry name" value="Haemolytic"/>
    <property type="match status" value="1"/>
</dbReference>
<dbReference type="PANTHER" id="PTHR33383:SF1">
    <property type="entry name" value="MEMBRANE PROTEIN INSERTION EFFICIENCY FACTOR-RELATED"/>
    <property type="match status" value="1"/>
</dbReference>
<proteinExistence type="inferred from homology"/>
<comment type="function">
    <text evidence="1">Could be involved in insertion of integral membrane proteins into the membrane.</text>
</comment>
<sequence>MIKLAVALIRLYQYLASPWLGNQCRFYPSCSHYAEQAIVSHGLIRGGLLTLRRLSKCHPWHPGGIDPVPDPHCSADSGSGIADNHHLTHSPIKK</sequence>
<protein>
    <recommendedName>
        <fullName evidence="1">Putative membrane protein insertion efficiency factor</fullName>
    </recommendedName>
</protein>
<dbReference type="AlphaFoldDB" id="A0A545TZS7"/>
<evidence type="ECO:0000313" key="3">
    <source>
        <dbReference type="Proteomes" id="UP000319732"/>
    </source>
</evidence>
<dbReference type="OrthoDB" id="9801753at2"/>
<evidence type="ECO:0000313" key="2">
    <source>
        <dbReference type="EMBL" id="TQV82712.1"/>
    </source>
</evidence>
<dbReference type="NCBIfam" id="TIGR00278">
    <property type="entry name" value="membrane protein insertion efficiency factor YidD"/>
    <property type="match status" value="1"/>
</dbReference>
<accession>A0A545TZS7</accession>
<name>A0A545TZS7_9GAMM</name>
<dbReference type="InterPro" id="IPR002696">
    <property type="entry name" value="Membr_insert_effic_factor_YidD"/>
</dbReference>
<keyword evidence="1" id="KW-1003">Cell membrane</keyword>
<dbReference type="GO" id="GO:0005886">
    <property type="term" value="C:plasma membrane"/>
    <property type="evidence" value="ECO:0007669"/>
    <property type="project" value="UniProtKB-SubCell"/>
</dbReference>
<comment type="similarity">
    <text evidence="1">Belongs to the UPF0161 family.</text>
</comment>
<evidence type="ECO:0000256" key="1">
    <source>
        <dbReference type="HAMAP-Rule" id="MF_00386"/>
    </source>
</evidence>
<keyword evidence="1" id="KW-0472">Membrane</keyword>
<organism evidence="2 3">
    <name type="scientific">Exilibacterium tricleocarpae</name>
    <dbReference type="NCBI Taxonomy" id="2591008"/>
    <lineage>
        <taxon>Bacteria</taxon>
        <taxon>Pseudomonadati</taxon>
        <taxon>Pseudomonadota</taxon>
        <taxon>Gammaproteobacteria</taxon>
        <taxon>Cellvibrionales</taxon>
        <taxon>Cellvibrionaceae</taxon>
        <taxon>Exilibacterium</taxon>
    </lineage>
</organism>
<reference evidence="2 3" key="1">
    <citation type="submission" date="2019-06" db="EMBL/GenBank/DDBJ databases">
        <title>Whole genome sequence for Cellvibrionaceae sp. R142.</title>
        <authorList>
            <person name="Wang G."/>
        </authorList>
    </citation>
    <scope>NUCLEOTIDE SEQUENCE [LARGE SCALE GENOMIC DNA]</scope>
    <source>
        <strain evidence="2 3">R142</strain>
    </source>
</reference>
<comment type="caution">
    <text evidence="2">The sequence shown here is derived from an EMBL/GenBank/DDBJ whole genome shotgun (WGS) entry which is preliminary data.</text>
</comment>
<dbReference type="PANTHER" id="PTHR33383">
    <property type="entry name" value="MEMBRANE PROTEIN INSERTION EFFICIENCY FACTOR-RELATED"/>
    <property type="match status" value="1"/>
</dbReference>
<keyword evidence="3" id="KW-1185">Reference proteome</keyword>
<dbReference type="Proteomes" id="UP000319732">
    <property type="component" value="Unassembled WGS sequence"/>
</dbReference>
<dbReference type="EMBL" id="VHSG01000007">
    <property type="protein sequence ID" value="TQV82712.1"/>
    <property type="molecule type" value="Genomic_DNA"/>
</dbReference>
<dbReference type="Pfam" id="PF01809">
    <property type="entry name" value="YidD"/>
    <property type="match status" value="1"/>
</dbReference>
<dbReference type="RefSeq" id="WP_142903728.1">
    <property type="nucleotide sequence ID" value="NZ_ML660090.1"/>
</dbReference>
<gene>
    <name evidence="2" type="primary">yidD</name>
    <name evidence="2" type="ORF">FKG94_08280</name>
</gene>